<feature type="compositionally biased region" description="Basic and acidic residues" evidence="1">
    <location>
        <begin position="225"/>
        <end position="265"/>
    </location>
</feature>
<feature type="compositionally biased region" description="Basic and acidic residues" evidence="1">
    <location>
        <begin position="273"/>
        <end position="287"/>
    </location>
</feature>
<reference evidence="2" key="1">
    <citation type="submission" date="2022-07" db="EMBL/GenBank/DDBJ databases">
        <title>Genome analysis of Parmales, a sister group of diatoms, reveals the evolutionary specialization of diatoms from phago-mixotrophs to photoautotrophs.</title>
        <authorList>
            <person name="Ban H."/>
            <person name="Sato S."/>
            <person name="Yoshikawa S."/>
            <person name="Kazumasa Y."/>
            <person name="Nakamura Y."/>
            <person name="Ichinomiya M."/>
            <person name="Saitoh K."/>
            <person name="Sato N."/>
            <person name="Blanc-Mathieu R."/>
            <person name="Endo H."/>
            <person name="Kuwata A."/>
            <person name="Ogata H."/>
        </authorList>
    </citation>
    <scope>NUCLEOTIDE SEQUENCE</scope>
</reference>
<dbReference type="Proteomes" id="UP001165082">
    <property type="component" value="Unassembled WGS sequence"/>
</dbReference>
<organism evidence="2 3">
    <name type="scientific">Triparma retinervis</name>
    <dbReference type="NCBI Taxonomy" id="2557542"/>
    <lineage>
        <taxon>Eukaryota</taxon>
        <taxon>Sar</taxon>
        <taxon>Stramenopiles</taxon>
        <taxon>Ochrophyta</taxon>
        <taxon>Bolidophyceae</taxon>
        <taxon>Parmales</taxon>
        <taxon>Triparmaceae</taxon>
        <taxon>Triparma</taxon>
    </lineage>
</organism>
<dbReference type="AlphaFoldDB" id="A0A9W7FXS3"/>
<sequence length="287" mass="32516">MLTNWKRTAGKDYVVEKGAEKSTFMAIGGLFKRKNNSGIHKTESRLSSSDKKNAMLESLNERFEFLNERLILNRRIDRSKVGLAVVVFEDLPLTLLNTFIMLDGCGPDNEEVAEEEGNTHKLPFFFLLSTLITAALSMRRILRFSEIGEARRRIQQIDILVDYRFAEAELFVRNQNLAAELTEDGGRSVLKMYNAQHSDEVQMQHSGVQMQKLSSKVGLQTTKIEEAASERESNSAREAGGMEKTRAEEKEGLLEDLKNNKKKSEGVIGKVKSVREAARTRENEKEI</sequence>
<protein>
    <submittedName>
        <fullName evidence="2">Uncharacterized protein</fullName>
    </submittedName>
</protein>
<feature type="region of interest" description="Disordered" evidence="1">
    <location>
        <begin position="225"/>
        <end position="287"/>
    </location>
</feature>
<evidence type="ECO:0000313" key="3">
    <source>
        <dbReference type="Proteomes" id="UP001165082"/>
    </source>
</evidence>
<gene>
    <name evidence="2" type="ORF">TrRE_jg6348</name>
</gene>
<accession>A0A9W7FXS3</accession>
<name>A0A9W7FXS3_9STRA</name>
<keyword evidence="3" id="KW-1185">Reference proteome</keyword>
<proteinExistence type="predicted"/>
<evidence type="ECO:0000313" key="2">
    <source>
        <dbReference type="EMBL" id="GMI21720.1"/>
    </source>
</evidence>
<comment type="caution">
    <text evidence="2">The sequence shown here is derived from an EMBL/GenBank/DDBJ whole genome shotgun (WGS) entry which is preliminary data.</text>
</comment>
<dbReference type="EMBL" id="BRXZ01008116">
    <property type="protein sequence ID" value="GMI21720.1"/>
    <property type="molecule type" value="Genomic_DNA"/>
</dbReference>
<evidence type="ECO:0000256" key="1">
    <source>
        <dbReference type="SAM" id="MobiDB-lite"/>
    </source>
</evidence>